<evidence type="ECO:0000256" key="1">
    <source>
        <dbReference type="SAM" id="MobiDB-lite"/>
    </source>
</evidence>
<keyword evidence="3" id="KW-1185">Reference proteome</keyword>
<dbReference type="Proteomes" id="UP001605036">
    <property type="component" value="Unassembled WGS sequence"/>
</dbReference>
<dbReference type="EMBL" id="JBHFFA010000002">
    <property type="protein sequence ID" value="KAL2641687.1"/>
    <property type="molecule type" value="Genomic_DNA"/>
</dbReference>
<name>A0ABD1Z5S0_9MARC</name>
<dbReference type="AlphaFoldDB" id="A0ABD1Z5S0"/>
<accession>A0ABD1Z5S0</accession>
<sequence>MTRGESDGRRTVSHDLSFPTPTPADLGVRREAPVPRPLPSFWKSLDVKTRIKLSEIGGCGRWTMTG</sequence>
<feature type="region of interest" description="Disordered" evidence="1">
    <location>
        <begin position="1"/>
        <end position="33"/>
    </location>
</feature>
<gene>
    <name evidence="2" type="ORF">R1flu_009274</name>
</gene>
<organism evidence="2 3">
    <name type="scientific">Riccia fluitans</name>
    <dbReference type="NCBI Taxonomy" id="41844"/>
    <lineage>
        <taxon>Eukaryota</taxon>
        <taxon>Viridiplantae</taxon>
        <taxon>Streptophyta</taxon>
        <taxon>Embryophyta</taxon>
        <taxon>Marchantiophyta</taxon>
        <taxon>Marchantiopsida</taxon>
        <taxon>Marchantiidae</taxon>
        <taxon>Marchantiales</taxon>
        <taxon>Ricciaceae</taxon>
        <taxon>Riccia</taxon>
    </lineage>
</organism>
<proteinExistence type="predicted"/>
<evidence type="ECO:0000313" key="3">
    <source>
        <dbReference type="Proteomes" id="UP001605036"/>
    </source>
</evidence>
<feature type="compositionally biased region" description="Basic and acidic residues" evidence="1">
    <location>
        <begin position="1"/>
        <end position="13"/>
    </location>
</feature>
<reference evidence="2 3" key="1">
    <citation type="submission" date="2024-09" db="EMBL/GenBank/DDBJ databases">
        <title>Chromosome-scale assembly of Riccia fluitans.</title>
        <authorList>
            <person name="Paukszto L."/>
            <person name="Sawicki J."/>
            <person name="Karawczyk K."/>
            <person name="Piernik-Szablinska J."/>
            <person name="Szczecinska M."/>
            <person name="Mazdziarz M."/>
        </authorList>
    </citation>
    <scope>NUCLEOTIDE SEQUENCE [LARGE SCALE GENOMIC DNA]</scope>
    <source>
        <strain evidence="2">Rf_01</strain>
        <tissue evidence="2">Aerial parts of the thallus</tissue>
    </source>
</reference>
<evidence type="ECO:0000313" key="2">
    <source>
        <dbReference type="EMBL" id="KAL2641687.1"/>
    </source>
</evidence>
<comment type="caution">
    <text evidence="2">The sequence shown here is derived from an EMBL/GenBank/DDBJ whole genome shotgun (WGS) entry which is preliminary data.</text>
</comment>
<protein>
    <submittedName>
        <fullName evidence="2">Uncharacterized protein</fullName>
    </submittedName>
</protein>